<sequence>MKNTPLHGTYAVPEFLQGITDLCSLLLDGNPEPVLAIDKEYRIAVLNKAGERWLGRTRTAALGQRLFSLLPAMGNNGLLEALDDALRRGRTANLQTSSGDTHYQWRIQPLTDKFGARHGALCLLRDVSRQHRAEQHANHLEGQLQQRDFLLSNRAHMAETIIDASKDLIVVLDRDLRFCAANKAYQEYCRLEHKALMGELITDVFPQAQGSSLLQAVRRALGGGGAETLRDVPCLLKDGYCDIAVTPLQYASLVYGVLVNASVPQPGAN</sequence>
<gene>
    <name evidence="2" type="ORF">EPD60_12245</name>
</gene>
<evidence type="ECO:0000313" key="3">
    <source>
        <dbReference type="Proteomes" id="UP000295334"/>
    </source>
</evidence>
<dbReference type="RefSeq" id="WP_131449762.1">
    <property type="nucleotide sequence ID" value="NZ_SJZI01000044.1"/>
</dbReference>
<dbReference type="SUPFAM" id="SSF55785">
    <property type="entry name" value="PYP-like sensor domain (PAS domain)"/>
    <property type="match status" value="2"/>
</dbReference>
<protein>
    <submittedName>
        <fullName evidence="2">PAS domain-containing protein</fullName>
    </submittedName>
</protein>
<dbReference type="CDD" id="cd00130">
    <property type="entry name" value="PAS"/>
    <property type="match status" value="2"/>
</dbReference>
<feature type="domain" description="PAS" evidence="1">
    <location>
        <begin position="26"/>
        <end position="89"/>
    </location>
</feature>
<evidence type="ECO:0000259" key="1">
    <source>
        <dbReference type="PROSITE" id="PS50112"/>
    </source>
</evidence>
<reference evidence="2 3" key="1">
    <citation type="submission" date="2019-03" db="EMBL/GenBank/DDBJ databases">
        <authorList>
            <person name="Kim M.K.M."/>
        </authorList>
    </citation>
    <scope>NUCLEOTIDE SEQUENCE [LARGE SCALE GENOMIC DNA]</scope>
    <source>
        <strain evidence="2 3">17J68-12</strain>
    </source>
</reference>
<dbReference type="InterPro" id="IPR000014">
    <property type="entry name" value="PAS"/>
</dbReference>
<dbReference type="InterPro" id="IPR052155">
    <property type="entry name" value="Biofilm_reg_signaling"/>
</dbReference>
<dbReference type="PANTHER" id="PTHR44757:SF2">
    <property type="entry name" value="BIOFILM ARCHITECTURE MAINTENANCE PROTEIN MBAA"/>
    <property type="match status" value="1"/>
</dbReference>
<dbReference type="InterPro" id="IPR013656">
    <property type="entry name" value="PAS_4"/>
</dbReference>
<dbReference type="PROSITE" id="PS50112">
    <property type="entry name" value="PAS"/>
    <property type="match status" value="1"/>
</dbReference>
<dbReference type="AlphaFoldDB" id="A0A4R1B9H0"/>
<dbReference type="SMART" id="SM00091">
    <property type="entry name" value="PAS"/>
    <property type="match status" value="2"/>
</dbReference>
<dbReference type="Pfam" id="PF08448">
    <property type="entry name" value="PAS_4"/>
    <property type="match status" value="2"/>
</dbReference>
<evidence type="ECO:0000313" key="2">
    <source>
        <dbReference type="EMBL" id="TCJ13561.1"/>
    </source>
</evidence>
<dbReference type="EMBL" id="SJZI01000044">
    <property type="protein sequence ID" value="TCJ13561.1"/>
    <property type="molecule type" value="Genomic_DNA"/>
</dbReference>
<comment type="caution">
    <text evidence="2">The sequence shown here is derived from an EMBL/GenBank/DDBJ whole genome shotgun (WGS) entry which is preliminary data.</text>
</comment>
<name>A0A4R1B9H0_9BACT</name>
<keyword evidence="3" id="KW-1185">Reference proteome</keyword>
<proteinExistence type="predicted"/>
<organism evidence="2 3">
    <name type="scientific">Flaviaesturariibacter flavus</name>
    <dbReference type="NCBI Taxonomy" id="2502780"/>
    <lineage>
        <taxon>Bacteria</taxon>
        <taxon>Pseudomonadati</taxon>
        <taxon>Bacteroidota</taxon>
        <taxon>Chitinophagia</taxon>
        <taxon>Chitinophagales</taxon>
        <taxon>Chitinophagaceae</taxon>
        <taxon>Flaviaestuariibacter</taxon>
    </lineage>
</organism>
<dbReference type="InterPro" id="IPR035965">
    <property type="entry name" value="PAS-like_dom_sf"/>
</dbReference>
<dbReference type="OrthoDB" id="1109395at2"/>
<dbReference type="PANTHER" id="PTHR44757">
    <property type="entry name" value="DIGUANYLATE CYCLASE DGCP"/>
    <property type="match status" value="1"/>
</dbReference>
<dbReference type="Proteomes" id="UP000295334">
    <property type="component" value="Unassembled WGS sequence"/>
</dbReference>
<dbReference type="Gene3D" id="3.30.450.20">
    <property type="entry name" value="PAS domain"/>
    <property type="match status" value="2"/>
</dbReference>
<accession>A0A4R1B9H0</accession>